<dbReference type="KEGG" id="hcz:G9Q37_07965"/>
<proteinExistence type="predicted"/>
<organism evidence="1 2">
    <name type="scientific">Hydrogenophaga crocea</name>
    <dbReference type="NCBI Taxonomy" id="2716225"/>
    <lineage>
        <taxon>Bacteria</taxon>
        <taxon>Pseudomonadati</taxon>
        <taxon>Pseudomonadota</taxon>
        <taxon>Betaproteobacteria</taxon>
        <taxon>Burkholderiales</taxon>
        <taxon>Comamonadaceae</taxon>
        <taxon>Hydrogenophaga</taxon>
    </lineage>
</organism>
<protein>
    <submittedName>
        <fullName evidence="1">Histidine phosphatase family protein</fullName>
    </submittedName>
</protein>
<dbReference type="InterPro" id="IPR013078">
    <property type="entry name" value="His_Pase_superF_clade-1"/>
</dbReference>
<name>A0A6G8IG95_9BURK</name>
<dbReference type="InterPro" id="IPR029033">
    <property type="entry name" value="His_PPase_superfam"/>
</dbReference>
<dbReference type="RefSeq" id="WP_166226681.1">
    <property type="nucleotide sequence ID" value="NZ_CP049989.1"/>
</dbReference>
<reference evidence="1 2" key="1">
    <citation type="submission" date="2020-03" db="EMBL/GenBank/DDBJ databases">
        <title>Hydrogenophaga sp. nov. isolated from cyanobacterial mat.</title>
        <authorList>
            <person name="Thorat V."/>
            <person name="Kirdat K."/>
            <person name="Tiwarekar B."/>
            <person name="Costa E.D."/>
            <person name="Yadav A."/>
        </authorList>
    </citation>
    <scope>NUCLEOTIDE SEQUENCE [LARGE SCALE GENOMIC DNA]</scope>
    <source>
        <strain evidence="1 2">BA0156</strain>
    </source>
</reference>
<dbReference type="Pfam" id="PF00300">
    <property type="entry name" value="His_Phos_1"/>
    <property type="match status" value="1"/>
</dbReference>
<dbReference type="Proteomes" id="UP000503162">
    <property type="component" value="Chromosome"/>
</dbReference>
<dbReference type="Gene3D" id="3.40.50.1240">
    <property type="entry name" value="Phosphoglycerate mutase-like"/>
    <property type="match status" value="1"/>
</dbReference>
<dbReference type="EMBL" id="CP049989">
    <property type="protein sequence ID" value="QIM52078.1"/>
    <property type="molecule type" value="Genomic_DNA"/>
</dbReference>
<keyword evidence="2" id="KW-1185">Reference proteome</keyword>
<gene>
    <name evidence="1" type="ORF">G9Q37_07965</name>
</gene>
<evidence type="ECO:0000313" key="2">
    <source>
        <dbReference type="Proteomes" id="UP000503162"/>
    </source>
</evidence>
<dbReference type="AlphaFoldDB" id="A0A6G8IG95"/>
<dbReference type="CDD" id="cd07067">
    <property type="entry name" value="HP_PGM_like"/>
    <property type="match status" value="1"/>
</dbReference>
<sequence length="165" mass="18004">MPARGTDLILWRHAEAQEHPDPANGQPGDAQDLARRLTARGEKQAARIGAWLDRQLPEGARIWCSPATRCEQTALALGRRFKTSEAIAPEAGAEALLSLVQWPAGRSPVVVVGHQPTLGRVIARLLSLSQAECSVKKGAVWWLRHRERAGQGQTVIVTVQTPEML</sequence>
<accession>A0A6G8IG95</accession>
<evidence type="ECO:0000313" key="1">
    <source>
        <dbReference type="EMBL" id="QIM52078.1"/>
    </source>
</evidence>
<dbReference type="SMART" id="SM00855">
    <property type="entry name" value="PGAM"/>
    <property type="match status" value="1"/>
</dbReference>
<dbReference type="SUPFAM" id="SSF53254">
    <property type="entry name" value="Phosphoglycerate mutase-like"/>
    <property type="match status" value="1"/>
</dbReference>